<dbReference type="GO" id="GO:0005634">
    <property type="term" value="C:nucleus"/>
    <property type="evidence" value="ECO:0007669"/>
    <property type="project" value="UniProtKB-SubCell"/>
</dbReference>
<evidence type="ECO:0000256" key="9">
    <source>
        <dbReference type="ARBA" id="ARBA00039242"/>
    </source>
</evidence>
<evidence type="ECO:0000256" key="11">
    <source>
        <dbReference type="ARBA" id="ARBA00048718"/>
    </source>
</evidence>
<gene>
    <name evidence="14" type="primary">DTWD1_1</name>
    <name evidence="14" type="ORF">EC973_000235</name>
</gene>
<dbReference type="AlphaFoldDB" id="A0A8H7BS59"/>
<evidence type="ECO:0000256" key="2">
    <source>
        <dbReference type="ARBA" id="ARBA00012386"/>
    </source>
</evidence>
<dbReference type="GO" id="GO:0008033">
    <property type="term" value="P:tRNA processing"/>
    <property type="evidence" value="ECO:0007669"/>
    <property type="project" value="UniProtKB-KW"/>
</dbReference>
<keyword evidence="3" id="KW-0808">Transferase</keyword>
<comment type="caution">
    <text evidence="14">The sequence shown here is derived from an EMBL/GenBank/DDBJ whole genome shotgun (WGS) entry which is preliminary data.</text>
</comment>
<sequence length="267" mass="31439">MSDSKPNASEQTTASRKRLRESPFDDLKISNDDILHNVTARHKCSKCNKTVKYFCYRCFQVIGMDRSEIPSVKLPVHLDVIKHEQELDGKSTAIHARIIADEDVDLYSWQNMPSELEDPERTLLLFPGPEAKTLREIPQNSFDRVIVIDGTWKQANKIARETPALQGLRKVTIAPRRTHFWRYQQMSEQHLATIEAIYYFYREYGEAYMETYDGRYDNLLFYYRFFYKMIQDHYQHTGKKFTSRHTSGFIKSDRSEEGKEGKKKEDA</sequence>
<keyword evidence="4" id="KW-0949">S-adenosyl-L-methionine</keyword>
<comment type="function">
    <text evidence="7">Catalyzes the formation of 3-(3-amino-3-carboxypropyl)uridine (acp3U) at position 20 in the D-loop of several cytoplasmic tRNAs (acp3U(20)).</text>
</comment>
<evidence type="ECO:0000259" key="13">
    <source>
        <dbReference type="SMART" id="SM01144"/>
    </source>
</evidence>
<dbReference type="Pfam" id="PF03942">
    <property type="entry name" value="DTW"/>
    <property type="match status" value="1"/>
</dbReference>
<evidence type="ECO:0000256" key="12">
    <source>
        <dbReference type="SAM" id="MobiDB-lite"/>
    </source>
</evidence>
<evidence type="ECO:0000256" key="5">
    <source>
        <dbReference type="ARBA" id="ARBA00022694"/>
    </source>
</evidence>
<dbReference type="GO" id="GO:0016432">
    <property type="term" value="F:tRNA-uridine aminocarboxypropyltransferase activity"/>
    <property type="evidence" value="ECO:0007669"/>
    <property type="project" value="UniProtKB-EC"/>
</dbReference>
<protein>
    <recommendedName>
        <fullName evidence="9">tRNA-uridine aminocarboxypropyltransferase 1</fullName>
        <ecNumber evidence="2">2.5.1.25</ecNumber>
    </recommendedName>
    <alternativeName>
        <fullName evidence="10">DTW domain-containing protein 1</fullName>
    </alternativeName>
</protein>
<dbReference type="SMART" id="SM01144">
    <property type="entry name" value="DTW"/>
    <property type="match status" value="1"/>
</dbReference>
<accession>A0A8H7BS59</accession>
<dbReference type="Proteomes" id="UP000605846">
    <property type="component" value="Unassembled WGS sequence"/>
</dbReference>
<evidence type="ECO:0000256" key="10">
    <source>
        <dbReference type="ARBA" id="ARBA00042508"/>
    </source>
</evidence>
<reference evidence="14" key="1">
    <citation type="submission" date="2020-01" db="EMBL/GenBank/DDBJ databases">
        <title>Genome Sequencing of Three Apophysomyces-Like Fungal Strains Confirms a Novel Fungal Genus in the Mucoromycota with divergent Burkholderia-like Endosymbiotic Bacteria.</title>
        <authorList>
            <person name="Stajich J.E."/>
            <person name="Macias A.M."/>
            <person name="Carter-House D."/>
            <person name="Lovett B."/>
            <person name="Kasson L.R."/>
            <person name="Berry K."/>
            <person name="Grigoriev I."/>
            <person name="Chang Y."/>
            <person name="Spatafora J."/>
            <person name="Kasson M.T."/>
        </authorList>
    </citation>
    <scope>NUCLEOTIDE SEQUENCE</scope>
    <source>
        <strain evidence="14">NRRL A-21654</strain>
    </source>
</reference>
<feature type="region of interest" description="Disordered" evidence="12">
    <location>
        <begin position="1"/>
        <end position="22"/>
    </location>
</feature>
<evidence type="ECO:0000256" key="7">
    <source>
        <dbReference type="ARBA" id="ARBA00037050"/>
    </source>
</evidence>
<dbReference type="OrthoDB" id="660555at2759"/>
<comment type="subcellular location">
    <subcellularLocation>
        <location evidence="1">Nucleus</location>
    </subcellularLocation>
</comment>
<dbReference type="InterPro" id="IPR051521">
    <property type="entry name" value="tRNA_Mod/Golgi_Maint"/>
</dbReference>
<dbReference type="PANTHER" id="PTHR15627:SF8">
    <property type="entry name" value="TRNA-URIDINE AMINOCARBOXYPROPYLTRANSFERASE 1"/>
    <property type="match status" value="1"/>
</dbReference>
<evidence type="ECO:0000256" key="3">
    <source>
        <dbReference type="ARBA" id="ARBA00022679"/>
    </source>
</evidence>
<evidence type="ECO:0000256" key="8">
    <source>
        <dbReference type="ARBA" id="ARBA00038290"/>
    </source>
</evidence>
<comment type="catalytic activity">
    <reaction evidence="11">
        <text>a uridine in tRNA + S-adenosyl-L-methionine = a 3-[(3S)-3-amino-3-carboxypropyl]uridine in tRNA + S-methyl-5'-thioadenosine + H(+)</text>
        <dbReference type="Rhea" id="RHEA:62432"/>
        <dbReference type="Rhea" id="RHEA-COMP:13339"/>
        <dbReference type="Rhea" id="RHEA-COMP:16092"/>
        <dbReference type="ChEBI" id="CHEBI:15378"/>
        <dbReference type="ChEBI" id="CHEBI:17509"/>
        <dbReference type="ChEBI" id="CHEBI:59789"/>
        <dbReference type="ChEBI" id="CHEBI:65315"/>
        <dbReference type="ChEBI" id="CHEBI:82930"/>
        <dbReference type="EC" id="2.5.1.25"/>
    </reaction>
</comment>
<keyword evidence="5" id="KW-0819">tRNA processing</keyword>
<keyword evidence="6" id="KW-0539">Nucleus</keyword>
<proteinExistence type="inferred from homology"/>
<feature type="compositionally biased region" description="Polar residues" evidence="12">
    <location>
        <begin position="1"/>
        <end position="14"/>
    </location>
</feature>
<keyword evidence="15" id="KW-1185">Reference proteome</keyword>
<dbReference type="EMBL" id="JABAYA010000010">
    <property type="protein sequence ID" value="KAF7731427.1"/>
    <property type="molecule type" value="Genomic_DNA"/>
</dbReference>
<organism evidence="14 15">
    <name type="scientific">Apophysomyces ossiformis</name>
    <dbReference type="NCBI Taxonomy" id="679940"/>
    <lineage>
        <taxon>Eukaryota</taxon>
        <taxon>Fungi</taxon>
        <taxon>Fungi incertae sedis</taxon>
        <taxon>Mucoromycota</taxon>
        <taxon>Mucoromycotina</taxon>
        <taxon>Mucoromycetes</taxon>
        <taxon>Mucorales</taxon>
        <taxon>Mucorineae</taxon>
        <taxon>Mucoraceae</taxon>
        <taxon>Apophysomyces</taxon>
    </lineage>
</organism>
<evidence type="ECO:0000256" key="4">
    <source>
        <dbReference type="ARBA" id="ARBA00022691"/>
    </source>
</evidence>
<evidence type="ECO:0000256" key="1">
    <source>
        <dbReference type="ARBA" id="ARBA00004123"/>
    </source>
</evidence>
<dbReference type="PANTHER" id="PTHR15627">
    <property type="entry name" value="NATURAL KILLER CELL-SPECIFIC ANTIGEN KLIP1"/>
    <property type="match status" value="1"/>
</dbReference>
<evidence type="ECO:0000313" key="15">
    <source>
        <dbReference type="Proteomes" id="UP000605846"/>
    </source>
</evidence>
<dbReference type="EC" id="2.5.1.25" evidence="2"/>
<name>A0A8H7BS59_9FUNG</name>
<comment type="similarity">
    <text evidence="8">Belongs to the TDD superfamily. DTWD1 family.</text>
</comment>
<evidence type="ECO:0000256" key="6">
    <source>
        <dbReference type="ARBA" id="ARBA00023242"/>
    </source>
</evidence>
<evidence type="ECO:0000313" key="14">
    <source>
        <dbReference type="EMBL" id="KAF7731427.1"/>
    </source>
</evidence>
<dbReference type="InterPro" id="IPR005636">
    <property type="entry name" value="DTW"/>
</dbReference>
<feature type="domain" description="DTW" evidence="13">
    <location>
        <begin position="51"/>
        <end position="235"/>
    </location>
</feature>